<accession>A0AAE8NH41</accession>
<keyword evidence="1" id="KW-0472">Membrane</keyword>
<feature type="transmembrane region" description="Helical" evidence="1">
    <location>
        <begin position="245"/>
        <end position="267"/>
    </location>
</feature>
<dbReference type="Pfam" id="PF20455">
    <property type="entry name" value="DUF6708"/>
    <property type="match status" value="1"/>
</dbReference>
<dbReference type="EMBL" id="UARD01000023">
    <property type="protein sequence ID" value="SPV20952.1"/>
    <property type="molecule type" value="Genomic_DNA"/>
</dbReference>
<keyword evidence="1" id="KW-1133">Transmembrane helix</keyword>
<organism evidence="3 4">
    <name type="scientific">Burkholderia cepacia</name>
    <name type="common">Pseudomonas cepacia</name>
    <dbReference type="NCBI Taxonomy" id="292"/>
    <lineage>
        <taxon>Bacteria</taxon>
        <taxon>Pseudomonadati</taxon>
        <taxon>Pseudomonadota</taxon>
        <taxon>Betaproteobacteria</taxon>
        <taxon>Burkholderiales</taxon>
        <taxon>Burkholderiaceae</taxon>
        <taxon>Burkholderia</taxon>
        <taxon>Burkholderia cepacia complex</taxon>
    </lineage>
</organism>
<reference evidence="3 4" key="1">
    <citation type="submission" date="2018-06" db="EMBL/GenBank/DDBJ databases">
        <authorList>
            <consortium name="Pathogen Informatics"/>
            <person name="Doyle S."/>
        </authorList>
    </citation>
    <scope>NUCLEOTIDE SEQUENCE [LARGE SCALE GENOMIC DNA]</scope>
    <source>
        <strain evidence="3 4">NCTC10661</strain>
    </source>
</reference>
<dbReference type="Proteomes" id="UP000250416">
    <property type="component" value="Unassembled WGS sequence"/>
</dbReference>
<keyword evidence="1" id="KW-0812">Transmembrane</keyword>
<feature type="domain" description="DUF6708" evidence="2">
    <location>
        <begin position="108"/>
        <end position="292"/>
    </location>
</feature>
<protein>
    <recommendedName>
        <fullName evidence="2">DUF6708 domain-containing protein</fullName>
    </recommendedName>
</protein>
<sequence length="358" mass="40815">MNMKKCIGAPIPDWDWAHRLSTKQPVGPEVKDLGTIFSINSTFMDVIDPAFLDKQWVILAVLVAFMAMGIGPYVYWLTNIRYPDAGGVIGNIFSIFVSFVFGSIAWRLGRGLFFGLLYRPIRFHRASRMLYSIRSRRFFAKRGEGDVVWDAPWSDDTIFCLHREVSPYGTVFHIRHYTVDDQGNVTRVFSIGREWTSSQARLALAQWNYWCQYMNDGPRNLPKPMLFHTQHETPRESFLFALYNFGMNVALFMRLLTLPMVLLFAAMRMLANVTCRAPVWPEAIARISVVAPDDLYAEPRASTPVGWAATVLAQQRGDYPDDDHARVLNWVSEPDGLKYAAAWLKDPATAATAQRDET</sequence>
<evidence type="ECO:0000313" key="3">
    <source>
        <dbReference type="EMBL" id="SPV20952.1"/>
    </source>
</evidence>
<comment type="caution">
    <text evidence="3">The sequence shown here is derived from an EMBL/GenBank/DDBJ whole genome shotgun (WGS) entry which is preliminary data.</text>
</comment>
<dbReference type="RefSeq" id="WP_230948234.1">
    <property type="nucleotide sequence ID" value="NZ_CADEUP010000005.1"/>
</dbReference>
<evidence type="ECO:0000259" key="2">
    <source>
        <dbReference type="Pfam" id="PF20455"/>
    </source>
</evidence>
<feature type="transmembrane region" description="Helical" evidence="1">
    <location>
        <begin position="88"/>
        <end position="109"/>
    </location>
</feature>
<proteinExistence type="predicted"/>
<evidence type="ECO:0000256" key="1">
    <source>
        <dbReference type="SAM" id="Phobius"/>
    </source>
</evidence>
<gene>
    <name evidence="3" type="ORF">NCTC10661_04319</name>
</gene>
<dbReference type="AlphaFoldDB" id="A0AAE8NH41"/>
<dbReference type="InterPro" id="IPR046554">
    <property type="entry name" value="DUF6708"/>
</dbReference>
<name>A0AAE8NH41_BURCE</name>
<feature type="transmembrane region" description="Helical" evidence="1">
    <location>
        <begin position="56"/>
        <end position="76"/>
    </location>
</feature>
<evidence type="ECO:0000313" key="4">
    <source>
        <dbReference type="Proteomes" id="UP000250416"/>
    </source>
</evidence>